<dbReference type="Proteomes" id="UP000093902">
    <property type="component" value="Unassembled WGS sequence"/>
</dbReference>
<dbReference type="EMBL" id="LZSO01000041">
    <property type="protein sequence ID" value="OBB24233.1"/>
    <property type="molecule type" value="Genomic_DNA"/>
</dbReference>
<feature type="region of interest" description="Disordered" evidence="1">
    <location>
        <begin position="343"/>
        <end position="445"/>
    </location>
</feature>
<gene>
    <name evidence="2" type="ORF">A5792_31045</name>
</gene>
<feature type="compositionally biased region" description="Basic and acidic residues" evidence="1">
    <location>
        <begin position="376"/>
        <end position="385"/>
    </location>
</feature>
<organism evidence="2 3">
    <name type="scientific">Mycolicibacterium peregrinum</name>
    <name type="common">Mycobacterium peregrinum</name>
    <dbReference type="NCBI Taxonomy" id="43304"/>
    <lineage>
        <taxon>Bacteria</taxon>
        <taxon>Bacillati</taxon>
        <taxon>Actinomycetota</taxon>
        <taxon>Actinomycetes</taxon>
        <taxon>Mycobacteriales</taxon>
        <taxon>Mycobacteriaceae</taxon>
        <taxon>Mycolicibacterium</taxon>
    </lineage>
</organism>
<dbReference type="OrthoDB" id="4642013at2"/>
<reference evidence="3" key="1">
    <citation type="submission" date="2016-06" db="EMBL/GenBank/DDBJ databases">
        <authorList>
            <person name="Sutton G."/>
            <person name="Brinkac L."/>
            <person name="Sanka R."/>
            <person name="Adams M."/>
            <person name="Lau E."/>
            <person name="Mehaffy C."/>
            <person name="Tameris M."/>
            <person name="Hatherill M."/>
            <person name="Hanekom W."/>
            <person name="Mahomed H."/>
            <person name="Mcshane H."/>
        </authorList>
    </citation>
    <scope>NUCLEOTIDE SEQUENCE [LARGE SCALE GENOMIC DNA]</scope>
    <source>
        <strain evidence="3">852002-51209_SCH5440388</strain>
    </source>
</reference>
<feature type="compositionally biased region" description="Basic and acidic residues" evidence="1">
    <location>
        <begin position="435"/>
        <end position="445"/>
    </location>
</feature>
<evidence type="ECO:0000313" key="3">
    <source>
        <dbReference type="Proteomes" id="UP000093902"/>
    </source>
</evidence>
<dbReference type="AlphaFoldDB" id="A0A1A0QQP2"/>
<dbReference type="RefSeq" id="WP_064936403.1">
    <property type="nucleotide sequence ID" value="NZ_LZSO01000041.1"/>
</dbReference>
<protein>
    <recommendedName>
        <fullName evidence="4">PE-PGRS family protein</fullName>
    </recommendedName>
</protein>
<sequence>MQLALRPFTTAGIALVGAGVIAVSPLAPQPVATSATTTMSAASVALTASSSFVDPIAYWGEVLELAGTNLSTHFEAAIADPFPVLGQVVENQVGYANTIITALSTTSQRLDAFVKGAYFAGQIEKIKTQLAAGNVASAAQAINGIVINGAIAFYPLLDMTKIPGQIGQNVANVLQTLAMESLTNVGIPGRLGFGALELARNTLASFAWTTQTIVTAAKSGDAVALASAIANAPASLTDGLLNGAMEPHPFPNRPPYRGGTGFLTPTTFGVGAASWTPLDAMIYLPRVIAAAITPPATIATDVATTDAPLAITATVKPEPTASGEIVSDSALTESQDVARALGDTAVNVPQANDVSADRSTEPGKAASVPAQRVRTSLRDAADQAGKRVKKLTNGIEKSVKKFTDGFSKPAKKKEPANSGASAKKGEATGSSAASSDKKDKTGSDD</sequence>
<proteinExistence type="predicted"/>
<evidence type="ECO:0000256" key="1">
    <source>
        <dbReference type="SAM" id="MobiDB-lite"/>
    </source>
</evidence>
<accession>A0A1A0QQP2</accession>
<evidence type="ECO:0000313" key="2">
    <source>
        <dbReference type="EMBL" id="OBB24233.1"/>
    </source>
</evidence>
<name>A0A1A0QQP2_MYCPR</name>
<evidence type="ECO:0008006" key="4">
    <source>
        <dbReference type="Google" id="ProtNLM"/>
    </source>
</evidence>
<comment type="caution">
    <text evidence="2">The sequence shown here is derived from an EMBL/GenBank/DDBJ whole genome shotgun (WGS) entry which is preliminary data.</text>
</comment>